<comment type="similarity">
    <text evidence="1">Belongs to the RutC family.</text>
</comment>
<dbReference type="GO" id="GO:0005829">
    <property type="term" value="C:cytosol"/>
    <property type="evidence" value="ECO:0007669"/>
    <property type="project" value="TreeGrafter"/>
</dbReference>
<protein>
    <submittedName>
        <fullName evidence="2">RidA family protein</fullName>
    </submittedName>
</protein>
<reference evidence="2" key="1">
    <citation type="submission" date="2020-03" db="EMBL/GenBank/DDBJ databases">
        <title>Genome of Pelagibius litoralis DSM 21314T.</title>
        <authorList>
            <person name="Wang G."/>
        </authorList>
    </citation>
    <scope>NUCLEOTIDE SEQUENCE</scope>
    <source>
        <strain evidence="2">DSM 21314</strain>
    </source>
</reference>
<accession>A0A967EVM9</accession>
<evidence type="ECO:0000313" key="3">
    <source>
        <dbReference type="Proteomes" id="UP000761264"/>
    </source>
</evidence>
<dbReference type="Gene3D" id="3.30.1330.40">
    <property type="entry name" value="RutC-like"/>
    <property type="match status" value="1"/>
</dbReference>
<dbReference type="GO" id="GO:0019239">
    <property type="term" value="F:deaminase activity"/>
    <property type="evidence" value="ECO:0007669"/>
    <property type="project" value="TreeGrafter"/>
</dbReference>
<dbReference type="RefSeq" id="WP_167223960.1">
    <property type="nucleotide sequence ID" value="NZ_JAAQPH010000006.1"/>
</dbReference>
<dbReference type="EMBL" id="JAAQPH010000006">
    <property type="protein sequence ID" value="NIA68901.1"/>
    <property type="molecule type" value="Genomic_DNA"/>
</dbReference>
<dbReference type="Proteomes" id="UP000761264">
    <property type="component" value="Unassembled WGS sequence"/>
</dbReference>
<name>A0A967EVM9_9PROT</name>
<keyword evidence="3" id="KW-1185">Reference proteome</keyword>
<dbReference type="AlphaFoldDB" id="A0A967EVM9"/>
<dbReference type="PANTHER" id="PTHR11803:SF58">
    <property type="entry name" value="PROTEIN HMF1-RELATED"/>
    <property type="match status" value="1"/>
</dbReference>
<dbReference type="SUPFAM" id="SSF55298">
    <property type="entry name" value="YjgF-like"/>
    <property type="match status" value="1"/>
</dbReference>
<dbReference type="PANTHER" id="PTHR11803">
    <property type="entry name" value="2-IMINOBUTANOATE/2-IMINOPROPANOATE DEAMINASE RIDA"/>
    <property type="match status" value="1"/>
</dbReference>
<evidence type="ECO:0000256" key="1">
    <source>
        <dbReference type="ARBA" id="ARBA00010552"/>
    </source>
</evidence>
<evidence type="ECO:0000313" key="2">
    <source>
        <dbReference type="EMBL" id="NIA68901.1"/>
    </source>
</evidence>
<dbReference type="CDD" id="cd00448">
    <property type="entry name" value="YjgF_YER057c_UK114_family"/>
    <property type="match status" value="1"/>
</dbReference>
<organism evidence="2 3">
    <name type="scientific">Pelagibius litoralis</name>
    <dbReference type="NCBI Taxonomy" id="374515"/>
    <lineage>
        <taxon>Bacteria</taxon>
        <taxon>Pseudomonadati</taxon>
        <taxon>Pseudomonadota</taxon>
        <taxon>Alphaproteobacteria</taxon>
        <taxon>Rhodospirillales</taxon>
        <taxon>Rhodovibrionaceae</taxon>
        <taxon>Pelagibius</taxon>
    </lineage>
</organism>
<dbReference type="InterPro" id="IPR006175">
    <property type="entry name" value="YjgF/YER057c/UK114"/>
</dbReference>
<dbReference type="Pfam" id="PF01042">
    <property type="entry name" value="Ribonuc_L-PSP"/>
    <property type="match status" value="1"/>
</dbReference>
<proteinExistence type="inferred from homology"/>
<sequence length="140" mass="15063">MAYGFNPPGIWGPNGRAFSQGVIAGEGVTLYVTGQVAWDAESKVIGPGDCAAQMEKAIDNTRVILEAAGGTLDDIVSMTVYFLNRDDLPAIQQVRARHFKTPTAPASILIQVPGLVIPELLVEIVPIALIPHKRFKRPES</sequence>
<dbReference type="InterPro" id="IPR035959">
    <property type="entry name" value="RutC-like_sf"/>
</dbReference>
<comment type="caution">
    <text evidence="2">The sequence shown here is derived from an EMBL/GenBank/DDBJ whole genome shotgun (WGS) entry which is preliminary data.</text>
</comment>
<gene>
    <name evidence="2" type="ORF">HBA54_09880</name>
</gene>